<reference evidence="6" key="1">
    <citation type="submission" date="2019-03" db="EMBL/GenBank/DDBJ databases">
        <title>Draft Sequence and Annotation of the Mycoplasma phocicerebrale Strain 1049T Genome.</title>
        <authorList>
            <person name="Frasca S.Jr."/>
            <person name="Kutish G.F."/>
            <person name="Castellanos Gell J."/>
            <person name="Michaels D.L."/>
            <person name="Brown D.R."/>
        </authorList>
    </citation>
    <scope>NUCLEOTIDE SEQUENCE</scope>
    <source>
        <strain evidence="6">1049</strain>
    </source>
</reference>
<evidence type="ECO:0000256" key="3">
    <source>
        <dbReference type="ARBA" id="ARBA00022741"/>
    </source>
</evidence>
<dbReference type="Gene3D" id="3.40.50.300">
    <property type="entry name" value="P-loop containing nucleotide triphosphate hydrolases"/>
    <property type="match status" value="1"/>
</dbReference>
<dbReference type="InterPro" id="IPR003593">
    <property type="entry name" value="AAA+_ATPase"/>
</dbReference>
<evidence type="ECO:0000313" key="6">
    <source>
        <dbReference type="EMBL" id="AZZ65456.1"/>
    </source>
</evidence>
<dbReference type="PROSITE" id="PS50893">
    <property type="entry name" value="ABC_TRANSPORTER_2"/>
    <property type="match status" value="1"/>
</dbReference>
<evidence type="ECO:0000256" key="1">
    <source>
        <dbReference type="ARBA" id="ARBA00005417"/>
    </source>
</evidence>
<name>A0A3T0TU13_9BACT</name>
<organism evidence="6 7">
    <name type="scientific">Metamycoplasma phocicerebrale</name>
    <dbReference type="NCBI Taxonomy" id="142649"/>
    <lineage>
        <taxon>Bacteria</taxon>
        <taxon>Bacillati</taxon>
        <taxon>Mycoplasmatota</taxon>
        <taxon>Mycoplasmoidales</taxon>
        <taxon>Metamycoplasmataceae</taxon>
        <taxon>Metamycoplasma</taxon>
    </lineage>
</organism>
<keyword evidence="4 6" id="KW-0067">ATP-binding</keyword>
<evidence type="ECO:0000256" key="4">
    <source>
        <dbReference type="ARBA" id="ARBA00022840"/>
    </source>
</evidence>
<dbReference type="AlphaFoldDB" id="A0A3T0TU13"/>
<dbReference type="Proteomes" id="UP000256585">
    <property type="component" value="Chromosome"/>
</dbReference>
<protein>
    <submittedName>
        <fullName evidence="6">ABC transporter ATP-binding protein</fullName>
    </submittedName>
</protein>
<keyword evidence="2" id="KW-0813">Transport</keyword>
<dbReference type="PANTHER" id="PTHR42711:SF5">
    <property type="entry name" value="ABC TRANSPORTER ATP-BINDING PROTEIN NATA"/>
    <property type="match status" value="1"/>
</dbReference>
<dbReference type="EMBL" id="CP033058">
    <property type="protein sequence ID" value="AZZ65456.1"/>
    <property type="molecule type" value="Genomic_DNA"/>
</dbReference>
<keyword evidence="3" id="KW-0547">Nucleotide-binding</keyword>
<keyword evidence="7" id="KW-1185">Reference proteome</keyword>
<dbReference type="Pfam" id="PF00005">
    <property type="entry name" value="ABC_tran"/>
    <property type="match status" value="1"/>
</dbReference>
<comment type="similarity">
    <text evidence="1">Belongs to the ABC transporter superfamily.</text>
</comment>
<dbReference type="SUPFAM" id="SSF52540">
    <property type="entry name" value="P-loop containing nucleoside triphosphate hydrolases"/>
    <property type="match status" value="1"/>
</dbReference>
<gene>
    <name evidence="6" type="ORF">DMC14_001470</name>
</gene>
<sequence length="305" mass="35288">MKEYAIEIKNLYKKYKNKEVLTNLSFNVEKGSLFSYLGLNGAGKSTTINILCQVLNRDSGEIKILNKNIDKNSLEIKKEIGIVFQGSCLDKDLSVLANLKTKAYIYGISKKEFKNKLDFLDSILDLKPILKSKYNRLSGGQKRRADVAHGLINNPKILFLDEPTTGLDPVNRQKVWEAIMYLIKEKNITIFLTTHYMEEAEASNKIIIIDKGKIKAEGTPLELKNKYSYNFLKIYCEKNEKTEAIIKKNFKEYEYNQDHYLIKIKDSKNVHKLYENKELKEIMKNIEIIKGNLQDVFLNVTGKRI</sequence>
<proteinExistence type="inferred from homology"/>
<feature type="domain" description="ABC transporter" evidence="5">
    <location>
        <begin position="6"/>
        <end position="236"/>
    </location>
</feature>
<dbReference type="InterPro" id="IPR027417">
    <property type="entry name" value="P-loop_NTPase"/>
</dbReference>
<dbReference type="GO" id="GO:0005524">
    <property type="term" value="F:ATP binding"/>
    <property type="evidence" value="ECO:0007669"/>
    <property type="project" value="UniProtKB-KW"/>
</dbReference>
<dbReference type="SMART" id="SM00382">
    <property type="entry name" value="AAA"/>
    <property type="match status" value="1"/>
</dbReference>
<dbReference type="KEGG" id="mphc:DMC14_001470"/>
<dbReference type="OrthoDB" id="9778547at2"/>
<evidence type="ECO:0000313" key="7">
    <source>
        <dbReference type="Proteomes" id="UP000256585"/>
    </source>
</evidence>
<evidence type="ECO:0000256" key="2">
    <source>
        <dbReference type="ARBA" id="ARBA00022448"/>
    </source>
</evidence>
<accession>A0A3T0TU13</accession>
<dbReference type="InterPro" id="IPR050763">
    <property type="entry name" value="ABC_transporter_ATP-binding"/>
</dbReference>
<dbReference type="InterPro" id="IPR003439">
    <property type="entry name" value="ABC_transporter-like_ATP-bd"/>
</dbReference>
<dbReference type="PANTHER" id="PTHR42711">
    <property type="entry name" value="ABC TRANSPORTER ATP-BINDING PROTEIN"/>
    <property type="match status" value="1"/>
</dbReference>
<dbReference type="GO" id="GO:0016887">
    <property type="term" value="F:ATP hydrolysis activity"/>
    <property type="evidence" value="ECO:0007669"/>
    <property type="project" value="InterPro"/>
</dbReference>
<dbReference type="RefSeq" id="WP_116171714.1">
    <property type="nucleotide sequence ID" value="NZ_CP033058.2"/>
</dbReference>
<evidence type="ECO:0000259" key="5">
    <source>
        <dbReference type="PROSITE" id="PS50893"/>
    </source>
</evidence>